<dbReference type="Gene3D" id="4.10.240.10">
    <property type="entry name" value="Zn(2)-C6 fungal-type DNA-binding domain"/>
    <property type="match status" value="1"/>
</dbReference>
<accession>A0ABR0SIY5</accession>
<keyword evidence="1" id="KW-0539">Nucleus</keyword>
<dbReference type="InterPro" id="IPR036864">
    <property type="entry name" value="Zn2-C6_fun-type_DNA-bd_sf"/>
</dbReference>
<evidence type="ECO:0000313" key="5">
    <source>
        <dbReference type="Proteomes" id="UP001338125"/>
    </source>
</evidence>
<evidence type="ECO:0000259" key="3">
    <source>
        <dbReference type="PROSITE" id="PS50048"/>
    </source>
</evidence>
<reference evidence="4 5" key="1">
    <citation type="submission" date="2024-01" db="EMBL/GenBank/DDBJ databases">
        <title>Complete genome of Cladobotryum mycophilum ATHUM6906.</title>
        <authorList>
            <person name="Christinaki A.C."/>
            <person name="Myridakis A.I."/>
            <person name="Kouvelis V.N."/>
        </authorList>
    </citation>
    <scope>NUCLEOTIDE SEQUENCE [LARGE SCALE GENOMIC DNA]</scope>
    <source>
        <strain evidence="4 5">ATHUM6906</strain>
    </source>
</reference>
<gene>
    <name evidence="4" type="ORF">PT974_05524</name>
</gene>
<organism evidence="4 5">
    <name type="scientific">Cladobotryum mycophilum</name>
    <dbReference type="NCBI Taxonomy" id="491253"/>
    <lineage>
        <taxon>Eukaryota</taxon>
        <taxon>Fungi</taxon>
        <taxon>Dikarya</taxon>
        <taxon>Ascomycota</taxon>
        <taxon>Pezizomycotina</taxon>
        <taxon>Sordariomycetes</taxon>
        <taxon>Hypocreomycetidae</taxon>
        <taxon>Hypocreales</taxon>
        <taxon>Hypocreaceae</taxon>
        <taxon>Cladobotryum</taxon>
    </lineage>
</organism>
<dbReference type="PROSITE" id="PS50048">
    <property type="entry name" value="ZN2_CY6_FUNGAL_2"/>
    <property type="match status" value="1"/>
</dbReference>
<dbReference type="EMBL" id="JAVFKD010000012">
    <property type="protein sequence ID" value="KAK5992126.1"/>
    <property type="molecule type" value="Genomic_DNA"/>
</dbReference>
<dbReference type="SUPFAM" id="SSF57701">
    <property type="entry name" value="Zn2/Cys6 DNA-binding domain"/>
    <property type="match status" value="1"/>
</dbReference>
<name>A0ABR0SIY5_9HYPO</name>
<feature type="domain" description="Zn(2)-C6 fungal-type" evidence="3">
    <location>
        <begin position="21"/>
        <end position="55"/>
    </location>
</feature>
<feature type="compositionally biased region" description="Polar residues" evidence="2">
    <location>
        <begin position="283"/>
        <end position="295"/>
    </location>
</feature>
<dbReference type="InterPro" id="IPR001138">
    <property type="entry name" value="Zn2Cys6_DnaBD"/>
</dbReference>
<proteinExistence type="predicted"/>
<feature type="compositionally biased region" description="Polar residues" evidence="2">
    <location>
        <begin position="315"/>
        <end position="333"/>
    </location>
</feature>
<feature type="region of interest" description="Disordered" evidence="2">
    <location>
        <begin position="143"/>
        <end position="185"/>
    </location>
</feature>
<comment type="caution">
    <text evidence="4">The sequence shown here is derived from an EMBL/GenBank/DDBJ whole genome shotgun (WGS) entry which is preliminary data.</text>
</comment>
<feature type="region of interest" description="Disordered" evidence="2">
    <location>
        <begin position="384"/>
        <end position="408"/>
    </location>
</feature>
<evidence type="ECO:0000313" key="4">
    <source>
        <dbReference type="EMBL" id="KAK5992126.1"/>
    </source>
</evidence>
<feature type="region of interest" description="Disordered" evidence="2">
    <location>
        <begin position="255"/>
        <end position="349"/>
    </location>
</feature>
<evidence type="ECO:0000256" key="2">
    <source>
        <dbReference type="SAM" id="MobiDB-lite"/>
    </source>
</evidence>
<dbReference type="PROSITE" id="PS00463">
    <property type="entry name" value="ZN2_CY6_FUNGAL_1"/>
    <property type="match status" value="1"/>
</dbReference>
<sequence>MSERDSMHDEPSTQRKRIAVACGRCRKRKIRCTGDNGTGQPCLNCKNAGFEPCQFLRVASQETTFAYNVDMSRHYQARGSSMVPPGPSSSSSMTSYVDALSMLGSEAPSYRNGSAYAYNGRSVYPVSGIPSGYAEDGIDYSTYQQQQQAHQQQTPPTQQTPTQQSQQQPQPQTPQQQQQPQSYQTVPETSYMMSYRVAPSTAPPAKASSNSALYVESEPSYSYASGSSAASLVHRPVSSTTDSSSYSFQGGFSNSFASGDRVLPTPTPRPLSTTGQHPYRAESISSGYSKTSHYENSPMPTSYPSTSLSSHTSRQNDVYTTSAPSQSEASLPTNDEPLRATAPELTYKYQDTTGHYRSTYNDNLRYSGSAHSYLPPTHGHATSYMVGGDVSAAPMEPERKPDIHSMRS</sequence>
<dbReference type="Proteomes" id="UP001338125">
    <property type="component" value="Unassembled WGS sequence"/>
</dbReference>
<dbReference type="Pfam" id="PF00172">
    <property type="entry name" value="Zn_clus"/>
    <property type="match status" value="1"/>
</dbReference>
<feature type="compositionally biased region" description="Low complexity" evidence="2">
    <location>
        <begin position="297"/>
        <end position="313"/>
    </location>
</feature>
<dbReference type="CDD" id="cd00067">
    <property type="entry name" value="GAL4"/>
    <property type="match status" value="1"/>
</dbReference>
<protein>
    <recommendedName>
        <fullName evidence="3">Zn(2)-C6 fungal-type domain-containing protein</fullName>
    </recommendedName>
</protein>
<dbReference type="SMART" id="SM00066">
    <property type="entry name" value="GAL4"/>
    <property type="match status" value="1"/>
</dbReference>
<keyword evidence="5" id="KW-1185">Reference proteome</keyword>
<evidence type="ECO:0000256" key="1">
    <source>
        <dbReference type="ARBA" id="ARBA00023242"/>
    </source>
</evidence>
<feature type="compositionally biased region" description="Basic and acidic residues" evidence="2">
    <location>
        <begin position="396"/>
        <end position="408"/>
    </location>
</feature>